<dbReference type="AlphaFoldDB" id="A0AAV7JYK7"/>
<dbReference type="PANTHER" id="PTHR46902">
    <property type="entry name" value="DOMON DOMAIN-CONTAINING PROTEIN FRRS1L"/>
    <property type="match status" value="1"/>
</dbReference>
<dbReference type="GO" id="GO:1900449">
    <property type="term" value="P:regulation of glutamate receptor signaling pathway"/>
    <property type="evidence" value="ECO:0007669"/>
    <property type="project" value="InterPro"/>
</dbReference>
<keyword evidence="1" id="KW-0472">Membrane</keyword>
<feature type="transmembrane region" description="Helical" evidence="1">
    <location>
        <begin position="197"/>
        <end position="216"/>
    </location>
</feature>
<feature type="domain" description="DOMON" evidence="2">
    <location>
        <begin position="39"/>
        <end position="152"/>
    </location>
</feature>
<keyword evidence="1" id="KW-0812">Transmembrane</keyword>
<protein>
    <submittedName>
        <fullName evidence="3">Ferric-chelate reductase 1</fullName>
    </submittedName>
</protein>
<dbReference type="InterPro" id="IPR005018">
    <property type="entry name" value="DOMON_domain"/>
</dbReference>
<organism evidence="3 4">
    <name type="scientific">Oopsacas minuta</name>
    <dbReference type="NCBI Taxonomy" id="111878"/>
    <lineage>
        <taxon>Eukaryota</taxon>
        <taxon>Metazoa</taxon>
        <taxon>Porifera</taxon>
        <taxon>Hexactinellida</taxon>
        <taxon>Hexasterophora</taxon>
        <taxon>Lyssacinosida</taxon>
        <taxon>Leucopsacidae</taxon>
        <taxon>Oopsacas</taxon>
    </lineage>
</organism>
<evidence type="ECO:0000259" key="2">
    <source>
        <dbReference type="PROSITE" id="PS50836"/>
    </source>
</evidence>
<dbReference type="PROSITE" id="PS50836">
    <property type="entry name" value="DOMON"/>
    <property type="match status" value="1"/>
</dbReference>
<reference evidence="3 4" key="1">
    <citation type="journal article" date="2023" name="BMC Biol.">
        <title>The compact genome of the sponge Oopsacas minuta (Hexactinellida) is lacking key metazoan core genes.</title>
        <authorList>
            <person name="Santini S."/>
            <person name="Schenkelaars Q."/>
            <person name="Jourda C."/>
            <person name="Duchesne M."/>
            <person name="Belahbib H."/>
            <person name="Rocher C."/>
            <person name="Selva M."/>
            <person name="Riesgo A."/>
            <person name="Vervoort M."/>
            <person name="Leys S.P."/>
            <person name="Kodjabachian L."/>
            <person name="Le Bivic A."/>
            <person name="Borchiellini C."/>
            <person name="Claverie J.M."/>
            <person name="Renard E."/>
        </authorList>
    </citation>
    <scope>NUCLEOTIDE SEQUENCE [LARGE SCALE GENOMIC DNA]</scope>
    <source>
        <strain evidence="3">SPO-2</strain>
    </source>
</reference>
<dbReference type="GO" id="GO:0099072">
    <property type="term" value="P:regulation of postsynaptic membrane neurotransmitter receptor levels"/>
    <property type="evidence" value="ECO:0007669"/>
    <property type="project" value="TreeGrafter"/>
</dbReference>
<keyword evidence="4" id="KW-1185">Reference proteome</keyword>
<gene>
    <name evidence="3" type="ORF">LOD99_2890</name>
</gene>
<dbReference type="Gene3D" id="2.60.40.1210">
    <property type="entry name" value="Cellobiose dehydrogenase, cytochrome domain"/>
    <property type="match status" value="1"/>
</dbReference>
<dbReference type="PANTHER" id="PTHR46902:SF1">
    <property type="entry name" value="DOMON DOMAIN-CONTAINING PROTEIN FRRS1L"/>
    <property type="match status" value="1"/>
</dbReference>
<dbReference type="EMBL" id="JAKMXF010000233">
    <property type="protein sequence ID" value="KAI6654043.1"/>
    <property type="molecule type" value="Genomic_DNA"/>
</dbReference>
<evidence type="ECO:0000313" key="3">
    <source>
        <dbReference type="EMBL" id="KAI6654043.1"/>
    </source>
</evidence>
<evidence type="ECO:0000313" key="4">
    <source>
        <dbReference type="Proteomes" id="UP001165289"/>
    </source>
</evidence>
<proteinExistence type="predicted"/>
<evidence type="ECO:0000256" key="1">
    <source>
        <dbReference type="SAM" id="Phobius"/>
    </source>
</evidence>
<name>A0AAV7JYK7_9METZ</name>
<comment type="caution">
    <text evidence="3">The sequence shown here is derived from an EMBL/GenBank/DDBJ whole genome shotgun (WGS) entry which is preliminary data.</text>
</comment>
<keyword evidence="1" id="KW-1133">Transmembrane helix</keyword>
<dbReference type="InterPro" id="IPR042789">
    <property type="entry name" value="FRRS1L"/>
</dbReference>
<dbReference type="Proteomes" id="UP001165289">
    <property type="component" value="Unassembled WGS sequence"/>
</dbReference>
<dbReference type="Pfam" id="PF03351">
    <property type="entry name" value="DOMON"/>
    <property type="match status" value="1"/>
</dbReference>
<accession>A0AAV7JYK7</accession>
<sequence>MDPTTQAPTQPSNLLIGEGCDTIARCIQFSNCAETTDPTTLNIGTIYTIEDNTVQFQLQYDNAAADWIAMGLSTTRSMPDSFIFMCVRSDEGVAVQERFASARARPPIVTSDLTLINSINDQTIINCTFTTNVLGTPDLNNPDGYYVLLAWGRVIGGEIQQHAGAGVGRCVSSDRIVITTATGSTTQQPTNTPTDSATVLSLAISTLMLMLTILFLV</sequence>
<dbReference type="SUPFAM" id="SSF49344">
    <property type="entry name" value="CBD9-like"/>
    <property type="match status" value="1"/>
</dbReference>